<dbReference type="KEGG" id="pseg:D3H65_23735"/>
<accession>A0A3B7MUS4</accession>
<dbReference type="AlphaFoldDB" id="A0A3B7MUS4"/>
<dbReference type="EMBL" id="CP032157">
    <property type="protein sequence ID" value="AXY76820.1"/>
    <property type="molecule type" value="Genomic_DNA"/>
</dbReference>
<keyword evidence="2" id="KW-1185">Reference proteome</keyword>
<dbReference type="Proteomes" id="UP000263900">
    <property type="component" value="Chromosome"/>
</dbReference>
<organism evidence="1 2">
    <name type="scientific">Paraflavitalea soli</name>
    <dbReference type="NCBI Taxonomy" id="2315862"/>
    <lineage>
        <taxon>Bacteria</taxon>
        <taxon>Pseudomonadati</taxon>
        <taxon>Bacteroidota</taxon>
        <taxon>Chitinophagia</taxon>
        <taxon>Chitinophagales</taxon>
        <taxon>Chitinophagaceae</taxon>
        <taxon>Paraflavitalea</taxon>
    </lineage>
</organism>
<gene>
    <name evidence="1" type="ORF">D3H65_23735</name>
</gene>
<dbReference type="Pfam" id="PF13589">
    <property type="entry name" value="HATPase_c_3"/>
    <property type="match status" value="1"/>
</dbReference>
<evidence type="ECO:0000313" key="1">
    <source>
        <dbReference type="EMBL" id="AXY76820.1"/>
    </source>
</evidence>
<dbReference type="Gene3D" id="3.30.565.10">
    <property type="entry name" value="Histidine kinase-like ATPase, C-terminal domain"/>
    <property type="match status" value="1"/>
</dbReference>
<dbReference type="RefSeq" id="WP_119052697.1">
    <property type="nucleotide sequence ID" value="NZ_CP032157.1"/>
</dbReference>
<dbReference type="SUPFAM" id="SSF55874">
    <property type="entry name" value="ATPase domain of HSP90 chaperone/DNA topoisomerase II/histidine kinase"/>
    <property type="match status" value="1"/>
</dbReference>
<dbReference type="InterPro" id="IPR036890">
    <property type="entry name" value="HATPase_C_sf"/>
</dbReference>
<reference evidence="1 2" key="1">
    <citation type="submission" date="2018-09" db="EMBL/GenBank/DDBJ databases">
        <title>Genome sequencing of strain 6GH32-13.</title>
        <authorList>
            <person name="Weon H.-Y."/>
            <person name="Heo J."/>
            <person name="Kwon S.-W."/>
        </authorList>
    </citation>
    <scope>NUCLEOTIDE SEQUENCE [LARGE SCALE GENOMIC DNA]</scope>
    <source>
        <strain evidence="1 2">5GH32-13</strain>
    </source>
</reference>
<name>A0A3B7MUS4_9BACT</name>
<proteinExistence type="predicted"/>
<evidence type="ECO:0000313" key="2">
    <source>
        <dbReference type="Proteomes" id="UP000263900"/>
    </source>
</evidence>
<dbReference type="OrthoDB" id="9816482at2"/>
<protein>
    <submittedName>
        <fullName evidence="1">Uncharacterized protein</fullName>
    </submittedName>
</protein>
<sequence>MEHFEIIKPAITAKGFRTAVKDYTEESVIEELAANSYDEDASTVIVLLDQKNNQLYIIDDGNGFDDTSIKEVTTLGGGDKTSSPYSKGKRAYLGSYGYGLKSTLNISNKVHIKTASHSNIFSTEIDWSILDHALTQEFKGYKFGKNNKPAQSGTGTIIQLHLKNPTSKSHLDSFGEVLNHLPLDNGQFKCYYGHYEDCYEYIKPFLQTFNGLRKIADSLYKKKYLYFANDSLEFELSECDTEVFKDKDDPSVEAKFYFTGMNGDKIRSLKEKLRGIYVRVHGRLLKHNFSEDKYVYGISKYQMFKQGLRVEFSINWLRDQISLSRDDIKFSNEKLEKDFKLIVARNIGKFIRPRLDIIQKKKAKQSDIKLKQRLELADKRAKNESGVKIKSLKDGFNFRPETDSELAILLSNPSIMAKINKAYKLIDYNDQASFDCIIYDTSKREFIFTELEPTLMEFLQHKNRDSIQLIITYTLGKWRTGSKKKTTKGFLELIQHEKKAKGYYKLLEYSTENSKTPKLDYQVIVLDEIL</sequence>